<comment type="subcellular location">
    <subcellularLocation>
        <location evidence="1">Nucleus</location>
        <location evidence="1">Nucleolus</location>
    </subcellularLocation>
</comment>
<protein>
    <submittedName>
        <fullName evidence="9">Protein DEK</fullName>
    </submittedName>
</protein>
<keyword evidence="2" id="KW-0156">Chromatin regulator</keyword>
<dbReference type="Proteomes" id="UP000321393">
    <property type="component" value="Unassembled WGS sequence"/>
</dbReference>
<feature type="compositionally biased region" description="Basic and acidic residues" evidence="7">
    <location>
        <begin position="167"/>
        <end position="176"/>
    </location>
</feature>
<evidence type="ECO:0000256" key="5">
    <source>
        <dbReference type="ARBA" id="ARBA00023163"/>
    </source>
</evidence>
<evidence type="ECO:0000256" key="6">
    <source>
        <dbReference type="ARBA" id="ARBA00023242"/>
    </source>
</evidence>
<evidence type="ECO:0000256" key="1">
    <source>
        <dbReference type="ARBA" id="ARBA00004604"/>
    </source>
</evidence>
<dbReference type="STRING" id="1194695.A0A5A7UUC7"/>
<dbReference type="Pfam" id="PF08766">
    <property type="entry name" value="DEK_C"/>
    <property type="match status" value="1"/>
</dbReference>
<feature type="compositionally biased region" description="Low complexity" evidence="7">
    <location>
        <begin position="432"/>
        <end position="442"/>
    </location>
</feature>
<feature type="compositionally biased region" description="Basic and acidic residues" evidence="7">
    <location>
        <begin position="480"/>
        <end position="493"/>
    </location>
</feature>
<dbReference type="PANTHER" id="PTHR13468">
    <property type="entry name" value="DEK PROTEIN"/>
    <property type="match status" value="1"/>
</dbReference>
<dbReference type="GO" id="GO:0003677">
    <property type="term" value="F:DNA binding"/>
    <property type="evidence" value="ECO:0007669"/>
    <property type="project" value="UniProtKB-KW"/>
</dbReference>
<evidence type="ECO:0000313" key="10">
    <source>
        <dbReference type="Proteomes" id="UP000321393"/>
    </source>
</evidence>
<keyword evidence="6" id="KW-0539">Nucleus</keyword>
<feature type="compositionally biased region" description="Basic and acidic residues" evidence="7">
    <location>
        <begin position="421"/>
        <end position="431"/>
    </location>
</feature>
<dbReference type="FunFam" id="1.10.10.60:FF:000220">
    <property type="entry name" value="DEK domain-containing chromatin associated protein"/>
    <property type="match status" value="1"/>
</dbReference>
<comment type="caution">
    <text evidence="9">The sequence shown here is derived from an EMBL/GenBank/DDBJ whole genome shotgun (WGS) entry which is preliminary data.</text>
</comment>
<feature type="compositionally biased region" description="Basic and acidic residues" evidence="7">
    <location>
        <begin position="146"/>
        <end position="157"/>
    </location>
</feature>
<feature type="compositionally biased region" description="Basic and acidic residues" evidence="7">
    <location>
        <begin position="1"/>
        <end position="13"/>
    </location>
</feature>
<feature type="compositionally biased region" description="Basic and acidic residues" evidence="7">
    <location>
        <begin position="389"/>
        <end position="409"/>
    </location>
</feature>
<organism evidence="9 10">
    <name type="scientific">Cucumis melo var. makuwa</name>
    <name type="common">Oriental melon</name>
    <dbReference type="NCBI Taxonomy" id="1194695"/>
    <lineage>
        <taxon>Eukaryota</taxon>
        <taxon>Viridiplantae</taxon>
        <taxon>Streptophyta</taxon>
        <taxon>Embryophyta</taxon>
        <taxon>Tracheophyta</taxon>
        <taxon>Spermatophyta</taxon>
        <taxon>Magnoliopsida</taxon>
        <taxon>eudicotyledons</taxon>
        <taxon>Gunneridae</taxon>
        <taxon>Pentapetalae</taxon>
        <taxon>rosids</taxon>
        <taxon>fabids</taxon>
        <taxon>Cucurbitales</taxon>
        <taxon>Cucurbitaceae</taxon>
        <taxon>Benincaseae</taxon>
        <taxon>Cucumis</taxon>
    </lineage>
</organism>
<dbReference type="InterPro" id="IPR044198">
    <property type="entry name" value="DEK"/>
</dbReference>
<dbReference type="InterPro" id="IPR014876">
    <property type="entry name" value="DEK_C"/>
</dbReference>
<evidence type="ECO:0000256" key="4">
    <source>
        <dbReference type="ARBA" id="ARBA00023125"/>
    </source>
</evidence>
<feature type="compositionally biased region" description="Basic and acidic residues" evidence="7">
    <location>
        <begin position="119"/>
        <end position="138"/>
    </location>
</feature>
<feature type="domain" description="DEK-C" evidence="8">
    <location>
        <begin position="523"/>
        <end position="567"/>
    </location>
</feature>
<evidence type="ECO:0000259" key="8">
    <source>
        <dbReference type="Pfam" id="PF08766"/>
    </source>
</evidence>
<feature type="region of interest" description="Disordered" evidence="7">
    <location>
        <begin position="1"/>
        <end position="198"/>
    </location>
</feature>
<dbReference type="GO" id="GO:2000779">
    <property type="term" value="P:regulation of double-strand break repair"/>
    <property type="evidence" value="ECO:0007669"/>
    <property type="project" value="TreeGrafter"/>
</dbReference>
<feature type="compositionally biased region" description="Basic and acidic residues" evidence="7">
    <location>
        <begin position="59"/>
        <end position="76"/>
    </location>
</feature>
<evidence type="ECO:0000313" key="9">
    <source>
        <dbReference type="EMBL" id="KAA0057756.1"/>
    </source>
</evidence>
<reference evidence="9 10" key="1">
    <citation type="submission" date="2019-08" db="EMBL/GenBank/DDBJ databases">
        <title>Draft genome sequences of two oriental melons (Cucumis melo L. var makuwa).</title>
        <authorList>
            <person name="Kwon S.-Y."/>
        </authorList>
    </citation>
    <scope>NUCLEOTIDE SEQUENCE [LARGE SCALE GENOMIC DNA]</scope>
    <source>
        <strain evidence="10">cv. SW 3</strain>
        <tissue evidence="9">Leaf</tissue>
    </source>
</reference>
<proteinExistence type="predicted"/>
<dbReference type="PANTHER" id="PTHR13468:SF1">
    <property type="entry name" value="PROTEIN DEK"/>
    <property type="match status" value="1"/>
</dbReference>
<dbReference type="InterPro" id="IPR023213">
    <property type="entry name" value="CAT-like_dom_sf"/>
</dbReference>
<evidence type="ECO:0000256" key="7">
    <source>
        <dbReference type="SAM" id="MobiDB-lite"/>
    </source>
</evidence>
<dbReference type="GO" id="GO:0042393">
    <property type="term" value="F:histone binding"/>
    <property type="evidence" value="ECO:0007669"/>
    <property type="project" value="TreeGrafter"/>
</dbReference>
<dbReference type="EMBL" id="SSTE01006842">
    <property type="protein sequence ID" value="KAA0057756.1"/>
    <property type="molecule type" value="Genomic_DNA"/>
</dbReference>
<keyword evidence="3" id="KW-0805">Transcription regulation</keyword>
<feature type="region of interest" description="Disordered" evidence="7">
    <location>
        <begin position="349"/>
        <end position="527"/>
    </location>
</feature>
<dbReference type="AlphaFoldDB" id="A0A5A7UUC7"/>
<dbReference type="Gene3D" id="1.10.10.60">
    <property type="entry name" value="Homeodomain-like"/>
    <property type="match status" value="1"/>
</dbReference>
<feature type="compositionally biased region" description="Acidic residues" evidence="7">
    <location>
        <begin position="99"/>
        <end position="118"/>
    </location>
</feature>
<evidence type="ECO:0000256" key="2">
    <source>
        <dbReference type="ARBA" id="ARBA00022853"/>
    </source>
</evidence>
<evidence type="ECO:0000256" key="3">
    <source>
        <dbReference type="ARBA" id="ARBA00023015"/>
    </source>
</evidence>
<sequence length="680" mass="74537">MASVNIEDKKADDEAPVQTHQDTKSQDTSQAQMSGKEVTVVPDKQEGSSADGGTDEVNGDAKADDKKADPEIKEVGDEQGTAANDEVEETNSDNKGEGSGDEEAEGDNEVETEGEGEREESQVPKKGSKVDAKKDKKVSSKSIKNSVEKKGKKDSSLKEPVTPTIERPARERKTVERYSVPSPGRFGRSSASKALSIEKGRGTTLKDIPNVAFKLSKRKADDNLQLLHTILFGKKAKAQTLKRNISQFSGYVWVENEEKQRSKVKEKIEKCVKEKLVDFCDVLNIPINKASVKKARIYEPFIYSMCCIYLFCLKLTSSVLCLQEELSAKLLEFLESPHATTDVLLADKEQKVKKRRRSSSGKAVGSGESAEVPAKDVSQDKEDDDDDATASKEEIDEKDKSDEDEKTPEKMPSPKKPSKKAGKDSGSKSVEKSSSTKKVAVKSAKEAAKSTKKSSSSASKKDAVKSVASPSKPKGSSKKPKVEEKKPVKEKSSGKKQTSKAPAKISVEEQGKGKSSKKAKKEPSREEMHEVVVNILKQVDFNTATLSDILRQLGTHFGVDLMHRKAEFDCYSKCLDISGMLTGNSEDCTAEGCSLLEAEADYFIDWNWFLTSLAPPTYFVAQVTKLKCGEFVVVGLCVNHSVVDGIVAMDGFVHLWDETARSLPFYHFLIGTFSKLKTLP</sequence>
<dbReference type="OrthoDB" id="370884at2759"/>
<dbReference type="GO" id="GO:0006325">
    <property type="term" value="P:chromatin organization"/>
    <property type="evidence" value="ECO:0007669"/>
    <property type="project" value="UniProtKB-KW"/>
</dbReference>
<keyword evidence="5" id="KW-0804">Transcription</keyword>
<accession>A0A5A7UUC7</accession>
<keyword evidence="4" id="KW-0238">DNA-binding</keyword>
<name>A0A5A7UUC7_CUCMM</name>
<dbReference type="GO" id="GO:0005730">
    <property type="term" value="C:nucleolus"/>
    <property type="evidence" value="ECO:0007669"/>
    <property type="project" value="UniProtKB-SubCell"/>
</dbReference>
<gene>
    <name evidence="9" type="ORF">E6C27_scaffold274G00380</name>
</gene>
<feature type="compositionally biased region" description="Low complexity" evidence="7">
    <location>
        <begin position="465"/>
        <end position="474"/>
    </location>
</feature>
<dbReference type="Gene3D" id="3.30.559.10">
    <property type="entry name" value="Chloramphenicol acetyltransferase-like domain"/>
    <property type="match status" value="1"/>
</dbReference>
<dbReference type="SUPFAM" id="SSF109715">
    <property type="entry name" value="DEK C-terminal domain"/>
    <property type="match status" value="1"/>
</dbReference>